<dbReference type="Pfam" id="PF07686">
    <property type="entry name" value="V-set"/>
    <property type="match status" value="1"/>
</dbReference>
<protein>
    <recommendedName>
        <fullName evidence="3">Ig-like domain-containing protein</fullName>
    </recommendedName>
</protein>
<dbReference type="InParanoid" id="H0UZS7"/>
<name>H0UZS7_CAVPO</name>
<keyword evidence="1" id="KW-1133">Transmembrane helix</keyword>
<dbReference type="GO" id="GO:0038023">
    <property type="term" value="F:signaling receptor activity"/>
    <property type="evidence" value="ECO:0007669"/>
    <property type="project" value="InterPro"/>
</dbReference>
<reference evidence="5" key="1">
    <citation type="journal article" date="2011" name="Nature">
        <title>A high-resolution map of human evolutionary constraint using 29 mammals.</title>
        <authorList>
            <person name="Lindblad-Toh K."/>
            <person name="Garber M."/>
            <person name="Zuk O."/>
            <person name="Lin M.F."/>
            <person name="Parker B.J."/>
            <person name="Washietl S."/>
            <person name="Kheradpour P."/>
            <person name="Ernst J."/>
            <person name="Jordan G."/>
            <person name="Mauceli E."/>
            <person name="Ward L.D."/>
            <person name="Lowe C.B."/>
            <person name="Holloway A.K."/>
            <person name="Clamp M."/>
            <person name="Gnerre S."/>
            <person name="Alfoldi J."/>
            <person name="Beal K."/>
            <person name="Chang J."/>
            <person name="Clawson H."/>
            <person name="Cuff J."/>
            <person name="Di Palma F."/>
            <person name="Fitzgerald S."/>
            <person name="Flicek P."/>
            <person name="Guttman M."/>
            <person name="Hubisz M.J."/>
            <person name="Jaffe D.B."/>
            <person name="Jungreis I."/>
            <person name="Kent W.J."/>
            <person name="Kostka D."/>
            <person name="Lara M."/>
            <person name="Martins A.L."/>
            <person name="Massingham T."/>
            <person name="Moltke I."/>
            <person name="Raney B.J."/>
            <person name="Rasmussen M.D."/>
            <person name="Robinson J."/>
            <person name="Stark A."/>
            <person name="Vilella A.J."/>
            <person name="Wen J."/>
            <person name="Xie X."/>
            <person name="Zody M.C."/>
            <person name="Baldwin J."/>
            <person name="Bloom T."/>
            <person name="Chin C.W."/>
            <person name="Heiman D."/>
            <person name="Nicol R."/>
            <person name="Nusbaum C."/>
            <person name="Young S."/>
            <person name="Wilkinson J."/>
            <person name="Worley K.C."/>
            <person name="Kovar C.L."/>
            <person name="Muzny D.M."/>
            <person name="Gibbs R.A."/>
            <person name="Cree A."/>
            <person name="Dihn H.H."/>
            <person name="Fowler G."/>
            <person name="Jhangiani S."/>
            <person name="Joshi V."/>
            <person name="Lee S."/>
            <person name="Lewis L.R."/>
            <person name="Nazareth L.V."/>
            <person name="Okwuonu G."/>
            <person name="Santibanez J."/>
            <person name="Warren W.C."/>
            <person name="Mardis E.R."/>
            <person name="Weinstock G.M."/>
            <person name="Wilson R.K."/>
            <person name="Delehaunty K."/>
            <person name="Dooling D."/>
            <person name="Fronik C."/>
            <person name="Fulton L."/>
            <person name="Fulton B."/>
            <person name="Graves T."/>
            <person name="Minx P."/>
            <person name="Sodergren E."/>
            <person name="Birney E."/>
            <person name="Margulies E.H."/>
            <person name="Herrero J."/>
            <person name="Green E.D."/>
            <person name="Haussler D."/>
            <person name="Siepel A."/>
            <person name="Goldman N."/>
            <person name="Pollard K.S."/>
            <person name="Pedersen J.S."/>
            <person name="Lander E.S."/>
            <person name="Kellis M."/>
        </authorList>
    </citation>
    <scope>NUCLEOTIDE SEQUENCE [LARGE SCALE GENOMIC DNA]</scope>
    <source>
        <strain evidence="5">2N</strain>
    </source>
</reference>
<proteinExistence type="predicted"/>
<evidence type="ECO:0000256" key="2">
    <source>
        <dbReference type="SAM" id="SignalP"/>
    </source>
</evidence>
<dbReference type="GeneID" id="100716053"/>
<dbReference type="GO" id="GO:0002250">
    <property type="term" value="P:adaptive immune response"/>
    <property type="evidence" value="ECO:0007669"/>
    <property type="project" value="InterPro"/>
</dbReference>
<dbReference type="RefSeq" id="XP_013002658.1">
    <property type="nucleotide sequence ID" value="XM_013147204.3"/>
</dbReference>
<dbReference type="GeneTree" id="ENSGT00390000013965"/>
<dbReference type="GO" id="GO:0016020">
    <property type="term" value="C:membrane"/>
    <property type="evidence" value="ECO:0007669"/>
    <property type="project" value="InterPro"/>
</dbReference>
<keyword evidence="5" id="KW-1185">Reference proteome</keyword>
<dbReference type="CTD" id="924"/>
<evidence type="ECO:0000256" key="1">
    <source>
        <dbReference type="SAM" id="Phobius"/>
    </source>
</evidence>
<dbReference type="KEGG" id="cpoc:100716053"/>
<dbReference type="PROSITE" id="PS50835">
    <property type="entry name" value="IG_LIKE"/>
    <property type="match status" value="1"/>
</dbReference>
<feature type="domain" description="Ig-like" evidence="3">
    <location>
        <begin position="24"/>
        <end position="130"/>
    </location>
</feature>
<dbReference type="SMART" id="SM00409">
    <property type="entry name" value="IG"/>
    <property type="match status" value="1"/>
</dbReference>
<accession>H0UZS7</accession>
<evidence type="ECO:0000313" key="5">
    <source>
        <dbReference type="Proteomes" id="UP000005447"/>
    </source>
</evidence>
<dbReference type="eggNOG" id="ENOG502SD5I">
    <property type="taxonomic scope" value="Eukaryota"/>
</dbReference>
<dbReference type="PANTHER" id="PTHR15343:SF0">
    <property type="entry name" value="T-CELL ANTIGEN CD7"/>
    <property type="match status" value="1"/>
</dbReference>
<dbReference type="SUPFAM" id="SSF48726">
    <property type="entry name" value="Immunoglobulin"/>
    <property type="match status" value="1"/>
</dbReference>
<dbReference type="OMA" id="SACVVYE"/>
<dbReference type="RefSeq" id="XP_013002655.1">
    <property type="nucleotide sequence ID" value="XM_013147201.3"/>
</dbReference>
<organism evidence="4 5">
    <name type="scientific">Cavia porcellus</name>
    <name type="common">Guinea pig</name>
    <dbReference type="NCBI Taxonomy" id="10141"/>
    <lineage>
        <taxon>Eukaryota</taxon>
        <taxon>Metazoa</taxon>
        <taxon>Chordata</taxon>
        <taxon>Craniata</taxon>
        <taxon>Vertebrata</taxon>
        <taxon>Euteleostomi</taxon>
        <taxon>Mammalia</taxon>
        <taxon>Eutheria</taxon>
        <taxon>Euarchontoglires</taxon>
        <taxon>Glires</taxon>
        <taxon>Rodentia</taxon>
        <taxon>Hystricomorpha</taxon>
        <taxon>Caviidae</taxon>
        <taxon>Cavia</taxon>
    </lineage>
</organism>
<dbReference type="Ensembl" id="ENSCPOT00000003008.3">
    <property type="protein sequence ID" value="ENSCPOP00000002696.3"/>
    <property type="gene ID" value="ENSCPOG00000002971.4"/>
</dbReference>
<dbReference type="InterPro" id="IPR039090">
    <property type="entry name" value="CD7"/>
</dbReference>
<dbReference type="AlphaFoldDB" id="H0UZS7"/>
<feature type="chain" id="PRO_5011448692" description="Ig-like domain-containing protein" evidence="2">
    <location>
        <begin position="21"/>
        <end position="211"/>
    </location>
</feature>
<keyword evidence="2" id="KW-0732">Signal</keyword>
<keyword evidence="1" id="KW-0472">Membrane</keyword>
<evidence type="ECO:0000313" key="4">
    <source>
        <dbReference type="Ensembl" id="ENSCPOP00000002696.3"/>
    </source>
</evidence>
<dbReference type="Proteomes" id="UP000005447">
    <property type="component" value="Unassembled WGS sequence"/>
</dbReference>
<dbReference type="OrthoDB" id="9899013at2759"/>
<feature type="signal peptide" evidence="2">
    <location>
        <begin position="1"/>
        <end position="20"/>
    </location>
</feature>
<keyword evidence="1" id="KW-0812">Transmembrane</keyword>
<dbReference type="InterPro" id="IPR013783">
    <property type="entry name" value="Ig-like_fold"/>
</dbReference>
<dbReference type="InterPro" id="IPR007110">
    <property type="entry name" value="Ig-like_dom"/>
</dbReference>
<dbReference type="STRING" id="10141.ENSCPOP00000002696"/>
<dbReference type="FunCoup" id="H0UZS7">
    <property type="interactions" value="161"/>
</dbReference>
<dbReference type="HOGENOM" id="CLU_115462_0_0_1"/>
<dbReference type="Gene3D" id="2.60.40.10">
    <property type="entry name" value="Immunoglobulins"/>
    <property type="match status" value="1"/>
</dbReference>
<dbReference type="PANTHER" id="PTHR15343">
    <property type="entry name" value="CD7"/>
    <property type="match status" value="1"/>
</dbReference>
<gene>
    <name evidence="4" type="primary">Cd7</name>
</gene>
<evidence type="ECO:0000259" key="3">
    <source>
        <dbReference type="PROSITE" id="PS50835"/>
    </source>
</evidence>
<dbReference type="VEuPathDB" id="HostDB:ENSCPOG00000002971"/>
<dbReference type="InterPro" id="IPR003599">
    <property type="entry name" value="Ig_sub"/>
</dbReference>
<dbReference type="InterPro" id="IPR036179">
    <property type="entry name" value="Ig-like_dom_sf"/>
</dbReference>
<sequence length="211" mass="23122">MARLTLLTLLLSLAGALVSALMDLEVQQSPRHTIVSVGGSVNITCSTSAPTKGLFLKQTWPKTMNVIYYEDEMNATVDEQFWDRVSFMGSQDNLSITVNHLQLADSGVYICSAVAIDSESSGSGTMVMVTEKLYQETQEPHKHQDPGPKVLVLPWALAGGCFLLGLGLGMLYALRTQIRNSCASRDKNPVYVVYEDMSYSSRNMLSTPTKC</sequence>
<feature type="transmembrane region" description="Helical" evidence="1">
    <location>
        <begin position="152"/>
        <end position="174"/>
    </location>
</feature>
<dbReference type="EMBL" id="AAKN02047354">
    <property type="status" value="NOT_ANNOTATED_CDS"/>
    <property type="molecule type" value="Genomic_DNA"/>
</dbReference>
<reference evidence="4" key="3">
    <citation type="submission" date="2025-09" db="UniProtKB">
        <authorList>
            <consortium name="Ensembl"/>
        </authorList>
    </citation>
    <scope>IDENTIFICATION</scope>
    <source>
        <strain evidence="4">2N</strain>
    </source>
</reference>
<reference evidence="4" key="2">
    <citation type="submission" date="2025-08" db="UniProtKB">
        <authorList>
            <consortium name="Ensembl"/>
        </authorList>
    </citation>
    <scope>IDENTIFICATION</scope>
    <source>
        <strain evidence="4">2N</strain>
    </source>
</reference>
<dbReference type="Bgee" id="ENSCPOG00000002971">
    <property type="expression patterns" value="Expressed in adult mammalian kidney and 2 other cell types or tissues"/>
</dbReference>
<dbReference type="InterPro" id="IPR013106">
    <property type="entry name" value="Ig_V-set"/>
</dbReference>
<dbReference type="CDD" id="cd00099">
    <property type="entry name" value="IgV"/>
    <property type="match status" value="1"/>
</dbReference>